<dbReference type="OrthoDB" id="9813737at2"/>
<reference evidence="16 17" key="1">
    <citation type="submission" date="2015-08" db="EMBL/GenBank/DDBJ databases">
        <title>Complete genome sequence of Sulfurifustis variabilis.</title>
        <authorList>
            <person name="Miura A."/>
            <person name="Kojima H."/>
            <person name="Fukui M."/>
        </authorList>
    </citation>
    <scope>NUCLEOTIDE SEQUENCE [LARGE SCALE GENOMIC DNA]</scope>
    <source>
        <strain evidence="17">skN76</strain>
    </source>
</reference>
<evidence type="ECO:0000256" key="10">
    <source>
        <dbReference type="ARBA" id="ARBA00022914"/>
    </source>
</evidence>
<keyword evidence="17" id="KW-1185">Reference proteome</keyword>
<comment type="subcellular location">
    <subcellularLocation>
        <location evidence="1">Cell inner membrane</location>
        <topology evidence="1">Multi-pass membrane protein</topology>
    </subcellularLocation>
</comment>
<evidence type="ECO:0000256" key="3">
    <source>
        <dbReference type="ARBA" id="ARBA00017053"/>
    </source>
</evidence>
<evidence type="ECO:0000256" key="4">
    <source>
        <dbReference type="ARBA" id="ARBA00022448"/>
    </source>
</evidence>
<evidence type="ECO:0000256" key="2">
    <source>
        <dbReference type="ARBA" id="ARBA00008224"/>
    </source>
</evidence>
<comment type="function">
    <text evidence="14">Involved in mercury resistance. Probably transfers a mercuric ion from the periplasmic Hg(2+)-binding protein MerP to the cytoplasmic mercuric reductase MerA.</text>
</comment>
<proteinExistence type="inferred from homology"/>
<evidence type="ECO:0000256" key="11">
    <source>
        <dbReference type="ARBA" id="ARBA00022989"/>
    </source>
</evidence>
<feature type="transmembrane region" description="Helical" evidence="15">
    <location>
        <begin position="55"/>
        <end position="74"/>
    </location>
</feature>
<accession>A0A1C7AEU9</accession>
<comment type="similarity">
    <text evidence="2">Belongs to the MerT family.</text>
</comment>
<keyword evidence="7" id="KW-0997">Cell inner membrane</keyword>
<evidence type="ECO:0000256" key="13">
    <source>
        <dbReference type="ARBA" id="ARBA00030934"/>
    </source>
</evidence>
<evidence type="ECO:0000256" key="6">
    <source>
        <dbReference type="ARBA" id="ARBA00022475"/>
    </source>
</evidence>
<evidence type="ECO:0000256" key="8">
    <source>
        <dbReference type="ARBA" id="ARBA00022692"/>
    </source>
</evidence>
<gene>
    <name evidence="16" type="ORF">SVA_3152</name>
</gene>
<keyword evidence="8 15" id="KW-0812">Transmembrane</keyword>
<keyword evidence="10" id="KW-0476">Mercury</keyword>
<evidence type="ECO:0000256" key="15">
    <source>
        <dbReference type="SAM" id="Phobius"/>
    </source>
</evidence>
<protein>
    <recommendedName>
        <fullName evidence="3">Mercuric transport protein MerT</fullName>
    </recommendedName>
    <alternativeName>
        <fullName evidence="13">Mercury ion transport protein</fullName>
    </alternativeName>
</protein>
<evidence type="ECO:0000256" key="9">
    <source>
        <dbReference type="ARBA" id="ARBA00022723"/>
    </source>
</evidence>
<name>A0A1C7AEU9_9GAMM</name>
<keyword evidence="5" id="KW-0475">Mercuric resistance</keyword>
<evidence type="ECO:0000313" key="16">
    <source>
        <dbReference type="EMBL" id="BAU49700.1"/>
    </source>
</evidence>
<keyword evidence="12 15" id="KW-0472">Membrane</keyword>
<organism evidence="16 17">
    <name type="scientific">Sulfurifustis variabilis</name>
    <dbReference type="NCBI Taxonomy" id="1675686"/>
    <lineage>
        <taxon>Bacteria</taxon>
        <taxon>Pseudomonadati</taxon>
        <taxon>Pseudomonadota</taxon>
        <taxon>Gammaproteobacteria</taxon>
        <taxon>Acidiferrobacterales</taxon>
        <taxon>Acidiferrobacteraceae</taxon>
        <taxon>Sulfurifustis</taxon>
    </lineage>
</organism>
<sequence length="118" mass="12593">MRTRSNGSGSASLVASLVAGIGASVCCVGPLVLLTAGVGGAWIANLTALEPFRPLFVGAALVFLGLSFRRLYLFPPACEPGTPCADPKRLRRQRAVFWIVTLPLLALLAFPWYAPLFY</sequence>
<dbReference type="InterPro" id="IPR003457">
    <property type="entry name" value="Transprt_MerT"/>
</dbReference>
<keyword evidence="4" id="KW-0813">Transport</keyword>
<dbReference type="RefSeq" id="WP_096462075.1">
    <property type="nucleotide sequence ID" value="NZ_AP014936.1"/>
</dbReference>
<dbReference type="KEGG" id="sva:SVA_3152"/>
<feature type="transmembrane region" description="Helical" evidence="15">
    <location>
        <begin position="12"/>
        <end position="43"/>
    </location>
</feature>
<evidence type="ECO:0000256" key="12">
    <source>
        <dbReference type="ARBA" id="ARBA00023136"/>
    </source>
</evidence>
<evidence type="ECO:0000256" key="5">
    <source>
        <dbReference type="ARBA" id="ARBA00022466"/>
    </source>
</evidence>
<dbReference type="GO" id="GO:0005886">
    <property type="term" value="C:plasma membrane"/>
    <property type="evidence" value="ECO:0007669"/>
    <property type="project" value="UniProtKB-SubCell"/>
</dbReference>
<dbReference type="Pfam" id="PF02411">
    <property type="entry name" value="MerT"/>
    <property type="match status" value="1"/>
</dbReference>
<evidence type="ECO:0000256" key="1">
    <source>
        <dbReference type="ARBA" id="ARBA00004429"/>
    </source>
</evidence>
<feature type="transmembrane region" description="Helical" evidence="15">
    <location>
        <begin position="95"/>
        <end position="114"/>
    </location>
</feature>
<evidence type="ECO:0000256" key="7">
    <source>
        <dbReference type="ARBA" id="ARBA00022519"/>
    </source>
</evidence>
<keyword evidence="11 15" id="KW-1133">Transmembrane helix</keyword>
<evidence type="ECO:0000256" key="14">
    <source>
        <dbReference type="ARBA" id="ARBA00045720"/>
    </source>
</evidence>
<dbReference type="GO" id="GO:0015097">
    <property type="term" value="F:mercury ion transmembrane transporter activity"/>
    <property type="evidence" value="ECO:0007669"/>
    <property type="project" value="InterPro"/>
</dbReference>
<keyword evidence="9" id="KW-0479">Metal-binding</keyword>
<dbReference type="Proteomes" id="UP000218899">
    <property type="component" value="Chromosome"/>
</dbReference>
<dbReference type="EMBL" id="AP014936">
    <property type="protein sequence ID" value="BAU49700.1"/>
    <property type="molecule type" value="Genomic_DNA"/>
</dbReference>
<dbReference type="AlphaFoldDB" id="A0A1C7AEU9"/>
<dbReference type="GO" id="GO:0046872">
    <property type="term" value="F:metal ion binding"/>
    <property type="evidence" value="ECO:0007669"/>
    <property type="project" value="UniProtKB-KW"/>
</dbReference>
<evidence type="ECO:0000313" key="17">
    <source>
        <dbReference type="Proteomes" id="UP000218899"/>
    </source>
</evidence>
<keyword evidence="6" id="KW-1003">Cell membrane</keyword>